<keyword evidence="8" id="KW-1185">Reference proteome</keyword>
<evidence type="ECO:0000256" key="1">
    <source>
        <dbReference type="ARBA" id="ARBA00004370"/>
    </source>
</evidence>
<keyword evidence="5 6" id="KW-0472">Membrane</keyword>
<keyword evidence="4 6" id="KW-1133">Transmembrane helix</keyword>
<evidence type="ECO:0008006" key="9">
    <source>
        <dbReference type="Google" id="ProtNLM"/>
    </source>
</evidence>
<reference evidence="8" key="1">
    <citation type="submission" date="2016-05" db="EMBL/GenBank/DDBJ databases">
        <title>Comparative genomics of biotechnologically important yeasts.</title>
        <authorList>
            <consortium name="DOE Joint Genome Institute"/>
            <person name="Riley R."/>
            <person name="Haridas S."/>
            <person name="Wolfe K.H."/>
            <person name="Lopes M.R."/>
            <person name="Hittinger C.T."/>
            <person name="Goker M."/>
            <person name="Salamov A."/>
            <person name="Wisecaver J."/>
            <person name="Long T.M."/>
            <person name="Aerts A.L."/>
            <person name="Barry K."/>
            <person name="Choi C."/>
            <person name="Clum A."/>
            <person name="Coughlan A.Y."/>
            <person name="Deshpande S."/>
            <person name="Douglass A.P."/>
            <person name="Hanson S.J."/>
            <person name="Klenk H.-P."/>
            <person name="Labutti K."/>
            <person name="Lapidus A."/>
            <person name="Lindquist E."/>
            <person name="Lipzen A."/>
            <person name="Meier-Kolthoff J.P."/>
            <person name="Ohm R.A."/>
            <person name="Otillar R.P."/>
            <person name="Pangilinan J."/>
            <person name="Peng Y."/>
            <person name="Rokas A."/>
            <person name="Rosa C.A."/>
            <person name="Scheuner C."/>
            <person name="Sibirny A.A."/>
            <person name="Slot J.C."/>
            <person name="Stielow J.B."/>
            <person name="Sun H."/>
            <person name="Kurtzman C.P."/>
            <person name="Blackwell M."/>
            <person name="Grigoriev I.V."/>
            <person name="Jeffries T.W."/>
        </authorList>
    </citation>
    <scope>NUCLEOTIDE SEQUENCE [LARGE SCALE GENOMIC DNA]</scope>
    <source>
        <strain evidence="8">NRRL Y-12698</strain>
    </source>
</reference>
<dbReference type="Pfam" id="PF01679">
    <property type="entry name" value="Pmp3"/>
    <property type="match status" value="1"/>
</dbReference>
<name>A0A1E3QU11_9ASCO</name>
<feature type="transmembrane region" description="Helical" evidence="6">
    <location>
        <begin position="30"/>
        <end position="53"/>
    </location>
</feature>
<dbReference type="PANTHER" id="PTHR21659:SF42">
    <property type="entry name" value="UPF0057 MEMBRANE PROTEIN ZK632.10-RELATED"/>
    <property type="match status" value="1"/>
</dbReference>
<evidence type="ECO:0000256" key="4">
    <source>
        <dbReference type="ARBA" id="ARBA00022989"/>
    </source>
</evidence>
<proteinExistence type="inferred from homology"/>
<feature type="transmembrane region" description="Helical" evidence="6">
    <location>
        <begin position="7"/>
        <end position="24"/>
    </location>
</feature>
<sequence length="55" mass="6363">MNSEKIVALILAVFLPPLAVFMKYGCEKELWIDIILCIIFYFPGMLYAVYCVLQD</sequence>
<evidence type="ECO:0000313" key="7">
    <source>
        <dbReference type="EMBL" id="ODQ81044.1"/>
    </source>
</evidence>
<organism evidence="7 8">
    <name type="scientific">Babjeviella inositovora NRRL Y-12698</name>
    <dbReference type="NCBI Taxonomy" id="984486"/>
    <lineage>
        <taxon>Eukaryota</taxon>
        <taxon>Fungi</taxon>
        <taxon>Dikarya</taxon>
        <taxon>Ascomycota</taxon>
        <taxon>Saccharomycotina</taxon>
        <taxon>Pichiomycetes</taxon>
        <taxon>Serinales incertae sedis</taxon>
        <taxon>Babjeviella</taxon>
    </lineage>
</organism>
<evidence type="ECO:0000256" key="6">
    <source>
        <dbReference type="SAM" id="Phobius"/>
    </source>
</evidence>
<dbReference type="GO" id="GO:0016020">
    <property type="term" value="C:membrane"/>
    <property type="evidence" value="ECO:0007669"/>
    <property type="project" value="UniProtKB-SubCell"/>
</dbReference>
<evidence type="ECO:0000256" key="2">
    <source>
        <dbReference type="ARBA" id="ARBA00009530"/>
    </source>
</evidence>
<dbReference type="GeneID" id="30146097"/>
<dbReference type="EMBL" id="KV454428">
    <property type="protein sequence ID" value="ODQ81044.1"/>
    <property type="molecule type" value="Genomic_DNA"/>
</dbReference>
<dbReference type="InterPro" id="IPR000612">
    <property type="entry name" value="PMP3"/>
</dbReference>
<evidence type="ECO:0000313" key="8">
    <source>
        <dbReference type="Proteomes" id="UP000094336"/>
    </source>
</evidence>
<dbReference type="PROSITE" id="PS01309">
    <property type="entry name" value="UPF0057"/>
    <property type="match status" value="1"/>
</dbReference>
<protein>
    <recommendedName>
        <fullName evidence="9">Plasma membrane proteolipid 3</fullName>
    </recommendedName>
</protein>
<comment type="subcellular location">
    <subcellularLocation>
        <location evidence="1">Membrane</location>
    </subcellularLocation>
</comment>
<dbReference type="RefSeq" id="XP_018986372.1">
    <property type="nucleotide sequence ID" value="XM_019128244.1"/>
</dbReference>
<dbReference type="Proteomes" id="UP000094336">
    <property type="component" value="Unassembled WGS sequence"/>
</dbReference>
<dbReference type="PANTHER" id="PTHR21659">
    <property type="entry name" value="HYDROPHOBIC PROTEIN RCI2 LOW TEMPERATURE AND SALT RESPONSIVE PROTEIN LTI6 -RELATED"/>
    <property type="match status" value="1"/>
</dbReference>
<dbReference type="AlphaFoldDB" id="A0A1E3QU11"/>
<evidence type="ECO:0000256" key="5">
    <source>
        <dbReference type="ARBA" id="ARBA00023136"/>
    </source>
</evidence>
<dbReference type="OrthoDB" id="2802411at2759"/>
<comment type="similarity">
    <text evidence="2">Belongs to the UPF0057 (PMP3) family.</text>
</comment>
<gene>
    <name evidence="7" type="ORF">BABINDRAFT_160462</name>
</gene>
<accession>A0A1E3QU11</accession>
<evidence type="ECO:0000256" key="3">
    <source>
        <dbReference type="ARBA" id="ARBA00022692"/>
    </source>
</evidence>
<keyword evidence="3 6" id="KW-0812">Transmembrane</keyword>